<dbReference type="NCBIfam" id="TIGR00023">
    <property type="entry name" value="glycerol-3-phosphate 1-O-acyltransferase PlsY"/>
    <property type="match status" value="1"/>
</dbReference>
<dbReference type="PANTHER" id="PTHR30309:SF0">
    <property type="entry name" value="GLYCEROL-3-PHOSPHATE ACYLTRANSFERASE-RELATED"/>
    <property type="match status" value="1"/>
</dbReference>
<dbReference type="SMART" id="SM01207">
    <property type="entry name" value="G3P_acyltransf"/>
    <property type="match status" value="1"/>
</dbReference>
<comment type="similarity">
    <text evidence="10">Belongs to the PlsY family.</text>
</comment>
<evidence type="ECO:0000313" key="12">
    <source>
        <dbReference type="Proteomes" id="UP000256424"/>
    </source>
</evidence>
<dbReference type="AlphaFoldDB" id="A0A3D8IUP4"/>
<feature type="transmembrane region" description="Helical" evidence="10">
    <location>
        <begin position="122"/>
        <end position="144"/>
    </location>
</feature>
<dbReference type="InterPro" id="IPR003811">
    <property type="entry name" value="G3P_acylTferase_PlsY"/>
</dbReference>
<dbReference type="GO" id="GO:0005886">
    <property type="term" value="C:plasma membrane"/>
    <property type="evidence" value="ECO:0007669"/>
    <property type="project" value="UniProtKB-SubCell"/>
</dbReference>
<evidence type="ECO:0000256" key="7">
    <source>
        <dbReference type="ARBA" id="ARBA00023136"/>
    </source>
</evidence>
<dbReference type="HAMAP" id="MF_01043">
    <property type="entry name" value="PlsY"/>
    <property type="match status" value="1"/>
</dbReference>
<keyword evidence="7 10" id="KW-0472">Membrane</keyword>
<comment type="pathway">
    <text evidence="10">Lipid metabolism; phospholipid metabolism.</text>
</comment>
<reference evidence="11 12" key="1">
    <citation type="submission" date="2018-04" db="EMBL/GenBank/DDBJ databases">
        <title>Novel Campyloabacter and Helicobacter Species and Strains.</title>
        <authorList>
            <person name="Mannion A.J."/>
            <person name="Shen Z."/>
            <person name="Fox J.G."/>
        </authorList>
    </citation>
    <scope>NUCLEOTIDE SEQUENCE [LARGE SCALE GENOMIC DNA]</scope>
    <source>
        <strain evidence="11 12">MIT 97-5075</strain>
    </source>
</reference>
<evidence type="ECO:0000256" key="5">
    <source>
        <dbReference type="ARBA" id="ARBA00022989"/>
    </source>
</evidence>
<keyword evidence="6 10" id="KW-0443">Lipid metabolism</keyword>
<accession>A0A3D8IUP4</accession>
<keyword evidence="1 10" id="KW-1003">Cell membrane</keyword>
<dbReference type="GO" id="GO:0008654">
    <property type="term" value="P:phospholipid biosynthetic process"/>
    <property type="evidence" value="ECO:0007669"/>
    <property type="project" value="UniProtKB-UniRule"/>
</dbReference>
<evidence type="ECO:0000256" key="6">
    <source>
        <dbReference type="ARBA" id="ARBA00023098"/>
    </source>
</evidence>
<sequence>MAEILEIIGNINIIFYVIAYLMGGLPVGVIIVKVFANKNLLEIGSKSTGATNVYRAFAEQDIKKAKIFSQITLVFDAIKGLIVVLVAKIVGLDFATQYAIAILAILGHCYSPFLGFQGGKGVSTAIGSVLLLIPVEAILGLIIWGIVGRFFRISSLASLFGVLGGIAFTFIVPSYIALPESINISSQIGTHVPIVLIGIIIVYTHTDNIMRLITRREQKIEM</sequence>
<dbReference type="EC" id="2.3.1.275" evidence="10"/>
<keyword evidence="9 10" id="KW-1208">Phospholipid metabolism</keyword>
<dbReference type="Proteomes" id="UP000256424">
    <property type="component" value="Unassembled WGS sequence"/>
</dbReference>
<evidence type="ECO:0000256" key="9">
    <source>
        <dbReference type="ARBA" id="ARBA00023264"/>
    </source>
</evidence>
<feature type="transmembrane region" description="Helical" evidence="10">
    <location>
        <begin position="188"/>
        <end position="206"/>
    </location>
</feature>
<dbReference type="RefSeq" id="WP_115582663.1">
    <property type="nucleotide sequence ID" value="NZ_NXLW01000040.1"/>
</dbReference>
<evidence type="ECO:0000313" key="11">
    <source>
        <dbReference type="EMBL" id="RDU69009.1"/>
    </source>
</evidence>
<dbReference type="PANTHER" id="PTHR30309">
    <property type="entry name" value="INNER MEMBRANE PROTEIN YGIH"/>
    <property type="match status" value="1"/>
</dbReference>
<keyword evidence="12" id="KW-1185">Reference proteome</keyword>
<feature type="transmembrane region" description="Helical" evidence="10">
    <location>
        <begin position="98"/>
        <end position="116"/>
    </location>
</feature>
<keyword evidence="5 10" id="KW-1133">Transmembrane helix</keyword>
<dbReference type="Pfam" id="PF02660">
    <property type="entry name" value="G3P_acyltransf"/>
    <property type="match status" value="1"/>
</dbReference>
<keyword evidence="8 10" id="KW-0594">Phospholipid biosynthesis</keyword>
<comment type="function">
    <text evidence="10">Catalyzes the transfer of an acyl group from acyl-phosphate (acyl-PO(4)) to glycerol-3-phosphate (G3P) to form lysophosphatidic acid (LPA). This enzyme utilizes acyl-phosphate as fatty acyl donor, but not acyl-CoA or acyl-ACP.</text>
</comment>
<proteinExistence type="inferred from homology"/>
<organism evidence="11 12">
    <name type="scientific">Helicobacter aurati</name>
    <dbReference type="NCBI Taxonomy" id="137778"/>
    <lineage>
        <taxon>Bacteria</taxon>
        <taxon>Pseudomonadati</taxon>
        <taxon>Campylobacterota</taxon>
        <taxon>Epsilonproteobacteria</taxon>
        <taxon>Campylobacterales</taxon>
        <taxon>Helicobacteraceae</taxon>
        <taxon>Helicobacter</taxon>
    </lineage>
</organism>
<comment type="caution">
    <text evidence="11">The sequence shown here is derived from an EMBL/GenBank/DDBJ whole genome shotgun (WGS) entry which is preliminary data.</text>
</comment>
<feature type="transmembrane region" description="Helical" evidence="10">
    <location>
        <begin position="12"/>
        <end position="36"/>
    </location>
</feature>
<keyword evidence="4 10" id="KW-0812">Transmembrane</keyword>
<name>A0A3D8IUP4_9HELI</name>
<dbReference type="UniPathway" id="UPA00085"/>
<comment type="subcellular location">
    <subcellularLocation>
        <location evidence="10">Cell membrane</location>
        <topology evidence="10">Multi-pass membrane protein</topology>
    </subcellularLocation>
</comment>
<comment type="catalytic activity">
    <reaction evidence="10">
        <text>an acyl phosphate + sn-glycerol 3-phosphate = a 1-acyl-sn-glycero-3-phosphate + phosphate</text>
        <dbReference type="Rhea" id="RHEA:34075"/>
        <dbReference type="ChEBI" id="CHEBI:43474"/>
        <dbReference type="ChEBI" id="CHEBI:57597"/>
        <dbReference type="ChEBI" id="CHEBI:57970"/>
        <dbReference type="ChEBI" id="CHEBI:59918"/>
        <dbReference type="EC" id="2.3.1.275"/>
    </reaction>
</comment>
<evidence type="ECO:0000256" key="8">
    <source>
        <dbReference type="ARBA" id="ARBA00023209"/>
    </source>
</evidence>
<dbReference type="GO" id="GO:0043772">
    <property type="term" value="F:acyl-phosphate glycerol-3-phosphate acyltransferase activity"/>
    <property type="evidence" value="ECO:0007669"/>
    <property type="project" value="UniProtKB-UniRule"/>
</dbReference>
<evidence type="ECO:0000256" key="3">
    <source>
        <dbReference type="ARBA" id="ARBA00022679"/>
    </source>
</evidence>
<comment type="subunit">
    <text evidence="10">Probably interacts with PlsX.</text>
</comment>
<evidence type="ECO:0000256" key="1">
    <source>
        <dbReference type="ARBA" id="ARBA00022475"/>
    </source>
</evidence>
<feature type="transmembrane region" description="Helical" evidence="10">
    <location>
        <begin position="67"/>
        <end position="86"/>
    </location>
</feature>
<keyword evidence="11" id="KW-0012">Acyltransferase</keyword>
<keyword evidence="3 10" id="KW-0808">Transferase</keyword>
<protein>
    <recommendedName>
        <fullName evidence="10">Glycerol-3-phosphate acyltransferase</fullName>
    </recommendedName>
    <alternativeName>
        <fullName evidence="10">Acyl-PO4 G3P acyltransferase</fullName>
    </alternativeName>
    <alternativeName>
        <fullName evidence="10">Acyl-phosphate--glycerol-3-phosphate acyltransferase</fullName>
    </alternativeName>
    <alternativeName>
        <fullName evidence="10">G3P acyltransferase</fullName>
        <shortName evidence="10">GPAT</shortName>
        <ecNumber evidence="10">2.3.1.275</ecNumber>
    </alternativeName>
    <alternativeName>
        <fullName evidence="10">Lysophosphatidic acid synthase</fullName>
        <shortName evidence="10">LPA synthase</shortName>
    </alternativeName>
</protein>
<feature type="transmembrane region" description="Helical" evidence="10">
    <location>
        <begin position="156"/>
        <end position="176"/>
    </location>
</feature>
<evidence type="ECO:0000256" key="10">
    <source>
        <dbReference type="HAMAP-Rule" id="MF_01043"/>
    </source>
</evidence>
<keyword evidence="2 10" id="KW-0444">Lipid biosynthesis</keyword>
<dbReference type="EMBL" id="NXLW01000040">
    <property type="protein sequence ID" value="RDU69009.1"/>
    <property type="molecule type" value="Genomic_DNA"/>
</dbReference>
<evidence type="ECO:0000256" key="2">
    <source>
        <dbReference type="ARBA" id="ARBA00022516"/>
    </source>
</evidence>
<gene>
    <name evidence="10" type="primary">plsY</name>
    <name evidence="11" type="ORF">CQA66_09065</name>
</gene>
<evidence type="ECO:0000256" key="4">
    <source>
        <dbReference type="ARBA" id="ARBA00022692"/>
    </source>
</evidence>